<protein>
    <submittedName>
        <fullName evidence="12">Type II secretion system protein GspC</fullName>
    </submittedName>
</protein>
<dbReference type="EMBL" id="JAFNAA010000001">
    <property type="protein sequence ID" value="MBO1106668.1"/>
    <property type="molecule type" value="Genomic_DNA"/>
</dbReference>
<evidence type="ECO:0000256" key="5">
    <source>
        <dbReference type="ARBA" id="ARBA00022519"/>
    </source>
</evidence>
<evidence type="ECO:0000313" key="12">
    <source>
        <dbReference type="EMBL" id="MBO1106668.1"/>
    </source>
</evidence>
<evidence type="ECO:0000256" key="10">
    <source>
        <dbReference type="SAM" id="Phobius"/>
    </source>
</evidence>
<dbReference type="Proteomes" id="UP000664658">
    <property type="component" value="Unassembled WGS sequence"/>
</dbReference>
<comment type="similarity">
    <text evidence="2">Belongs to the GSP C family.</text>
</comment>
<keyword evidence="4" id="KW-1003">Cell membrane</keyword>
<dbReference type="InterPro" id="IPR001639">
    <property type="entry name" value="T2SS_protein-GspC"/>
</dbReference>
<evidence type="ECO:0000256" key="8">
    <source>
        <dbReference type="ARBA" id="ARBA00022989"/>
    </source>
</evidence>
<keyword evidence="5" id="KW-0997">Cell inner membrane</keyword>
<accession>A0A8I1W355</accession>
<reference evidence="12" key="1">
    <citation type="submission" date="2021-03" db="EMBL/GenBank/DDBJ databases">
        <title>Plesiomonas shigelloides zfcc0051, isolated from zebrafish feces.</title>
        <authorList>
            <person name="Vanderhoek Z."/>
            <person name="Gaulke C."/>
        </authorList>
    </citation>
    <scope>NUCLEOTIDE SEQUENCE</scope>
    <source>
        <strain evidence="12">Zfcc0051</strain>
    </source>
</reference>
<comment type="subcellular location">
    <subcellularLocation>
        <location evidence="1">Cell inner membrane</location>
    </subcellularLocation>
</comment>
<evidence type="ECO:0000256" key="4">
    <source>
        <dbReference type="ARBA" id="ARBA00022475"/>
    </source>
</evidence>
<sequence>MTAHRRFKLPIAPWRGAWRAQGHRVSVRVCCGFLLLPASLLTVGAISYSLWQALTFDPVAISVSSPRHDAVLSANTASATGKADAESPNWQRVAQQHWFGRPAPVTAVTPPPPAVLKETPLKLVLRGISAGRFPSAVIDAAGNTQTYEKGDELRRHNATVVDIQADFVVLSINGRLERLSFPAEAEQAGLLTVTRTAAPTQIELSSMAKVRQTLAADPQKLFSFLRFNPVNKDGHRYGWGVEPGADRTLFDAAGLQLGDIVVALNGQSLTEHAKAMELLMTLPAMTELVMTVERQEAHHELRIPLR</sequence>
<dbReference type="Gene3D" id="2.30.30.830">
    <property type="match status" value="1"/>
</dbReference>
<evidence type="ECO:0000256" key="7">
    <source>
        <dbReference type="ARBA" id="ARBA00022927"/>
    </source>
</evidence>
<dbReference type="AlphaFoldDB" id="A0A8I1W355"/>
<dbReference type="SUPFAM" id="SSF50156">
    <property type="entry name" value="PDZ domain-like"/>
    <property type="match status" value="1"/>
</dbReference>
<dbReference type="GO" id="GO:0015628">
    <property type="term" value="P:protein secretion by the type II secretion system"/>
    <property type="evidence" value="ECO:0007669"/>
    <property type="project" value="InterPro"/>
</dbReference>
<evidence type="ECO:0000256" key="2">
    <source>
        <dbReference type="ARBA" id="ARBA00007986"/>
    </source>
</evidence>
<dbReference type="NCBIfam" id="TIGR01713">
    <property type="entry name" value="typeII_sec_gspC"/>
    <property type="match status" value="1"/>
</dbReference>
<dbReference type="GO" id="GO:0015627">
    <property type="term" value="C:type II protein secretion system complex"/>
    <property type="evidence" value="ECO:0007669"/>
    <property type="project" value="InterPro"/>
</dbReference>
<keyword evidence="7" id="KW-0653">Protein transport</keyword>
<keyword evidence="8 10" id="KW-1133">Transmembrane helix</keyword>
<evidence type="ECO:0000256" key="1">
    <source>
        <dbReference type="ARBA" id="ARBA00004533"/>
    </source>
</evidence>
<evidence type="ECO:0000256" key="3">
    <source>
        <dbReference type="ARBA" id="ARBA00022448"/>
    </source>
</evidence>
<evidence type="ECO:0000256" key="9">
    <source>
        <dbReference type="ARBA" id="ARBA00023136"/>
    </source>
</evidence>
<dbReference type="RefSeq" id="WP_207541374.1">
    <property type="nucleotide sequence ID" value="NZ_JAFNAA010000001.1"/>
</dbReference>
<dbReference type="InterPro" id="IPR024961">
    <property type="entry name" value="T2SS_GspC_N"/>
</dbReference>
<gene>
    <name evidence="12" type="primary">gspC</name>
    <name evidence="12" type="ORF">J2R62_00275</name>
</gene>
<feature type="transmembrane region" description="Helical" evidence="10">
    <location>
        <begin position="25"/>
        <end position="51"/>
    </location>
</feature>
<name>A0A8I1W355_PLESH</name>
<dbReference type="GO" id="GO:0005886">
    <property type="term" value="C:plasma membrane"/>
    <property type="evidence" value="ECO:0007669"/>
    <property type="project" value="UniProtKB-SubCell"/>
</dbReference>
<proteinExistence type="inferred from homology"/>
<organism evidence="12 13">
    <name type="scientific">Plesiomonas shigelloides</name>
    <name type="common">Aeromonas shigelloides</name>
    <dbReference type="NCBI Taxonomy" id="703"/>
    <lineage>
        <taxon>Bacteria</taxon>
        <taxon>Pseudomonadati</taxon>
        <taxon>Pseudomonadota</taxon>
        <taxon>Gammaproteobacteria</taxon>
        <taxon>Enterobacterales</taxon>
        <taxon>Enterobacteriaceae</taxon>
        <taxon>Plesiomonas</taxon>
    </lineage>
</organism>
<evidence type="ECO:0000313" key="13">
    <source>
        <dbReference type="Proteomes" id="UP000664658"/>
    </source>
</evidence>
<evidence type="ECO:0000256" key="6">
    <source>
        <dbReference type="ARBA" id="ARBA00022692"/>
    </source>
</evidence>
<keyword evidence="3" id="KW-0813">Transport</keyword>
<dbReference type="Pfam" id="PF11356">
    <property type="entry name" value="T2SSC"/>
    <property type="match status" value="1"/>
</dbReference>
<comment type="caution">
    <text evidence="12">The sequence shown here is derived from an EMBL/GenBank/DDBJ whole genome shotgun (WGS) entry which is preliminary data.</text>
</comment>
<keyword evidence="9 10" id="KW-0472">Membrane</keyword>
<keyword evidence="6 10" id="KW-0812">Transmembrane</keyword>
<evidence type="ECO:0000259" key="11">
    <source>
        <dbReference type="Pfam" id="PF11356"/>
    </source>
</evidence>
<feature type="domain" description="Type II secretion system protein GspC N-terminal" evidence="11">
    <location>
        <begin position="36"/>
        <end position="181"/>
    </location>
</feature>
<dbReference type="InterPro" id="IPR036034">
    <property type="entry name" value="PDZ_sf"/>
</dbReference>
<dbReference type="Gene3D" id="2.30.42.10">
    <property type="match status" value="1"/>
</dbReference>